<evidence type="ECO:0000256" key="2">
    <source>
        <dbReference type="SAM" id="Phobius"/>
    </source>
</evidence>
<feature type="compositionally biased region" description="Polar residues" evidence="1">
    <location>
        <begin position="243"/>
        <end position="265"/>
    </location>
</feature>
<dbReference type="AlphaFoldDB" id="A0A0W0XYB7"/>
<keyword evidence="2" id="KW-1133">Transmembrane helix</keyword>
<comment type="caution">
    <text evidence="3">The sequence shown here is derived from an EMBL/GenBank/DDBJ whole genome shotgun (WGS) entry which is preliminary data.</text>
</comment>
<dbReference type="RefSeq" id="WP_058530686.1">
    <property type="nucleotide sequence ID" value="NZ_CAAAIN010000003.1"/>
</dbReference>
<protein>
    <recommendedName>
        <fullName evidence="5">Transmembrane protein</fullName>
    </recommendedName>
</protein>
<evidence type="ECO:0000313" key="3">
    <source>
        <dbReference type="EMBL" id="KTD49456.1"/>
    </source>
</evidence>
<dbReference type="OrthoDB" id="5651454at2"/>
<dbReference type="PATRIC" id="fig|458.5.peg.574"/>
<dbReference type="Proteomes" id="UP000054608">
    <property type="component" value="Unassembled WGS sequence"/>
</dbReference>
<dbReference type="STRING" id="458.Lrub_0555"/>
<accession>A0A0W0XYB7</accession>
<dbReference type="EMBL" id="LNYT01000006">
    <property type="protein sequence ID" value="KTD49456.1"/>
    <property type="molecule type" value="Genomic_DNA"/>
</dbReference>
<keyword evidence="2" id="KW-0812">Transmembrane</keyword>
<evidence type="ECO:0008006" key="5">
    <source>
        <dbReference type="Google" id="ProtNLM"/>
    </source>
</evidence>
<feature type="transmembrane region" description="Helical" evidence="2">
    <location>
        <begin position="20"/>
        <end position="39"/>
    </location>
</feature>
<gene>
    <name evidence="3" type="ORF">Lrub_0555</name>
</gene>
<keyword evidence="4" id="KW-1185">Reference proteome</keyword>
<keyword evidence="2" id="KW-0472">Membrane</keyword>
<organism evidence="3 4">
    <name type="scientific">Legionella rubrilucens</name>
    <dbReference type="NCBI Taxonomy" id="458"/>
    <lineage>
        <taxon>Bacteria</taxon>
        <taxon>Pseudomonadati</taxon>
        <taxon>Pseudomonadota</taxon>
        <taxon>Gammaproteobacteria</taxon>
        <taxon>Legionellales</taxon>
        <taxon>Legionellaceae</taxon>
        <taxon>Legionella</taxon>
    </lineage>
</organism>
<sequence>MKTAAKKLRHAKRLDKASGVFFLMGFIFSKLQTIPIVFVSSIFNLLSLMCYLTAYSLWLAACERYPDHPPRAQSWYGLVQFKSQHKVAAVMGTLAILTCLAAIAFPPALIPSAWLFLVSNVLWCIAEYHKMRHPPVYDEDYSSKRQAVYMRYALLMTSASLVTALATTLVFCFPPAALATLMTATILCILINLAALQDWVAFTWVKHPPDTWDESHALINNELGCEPGHELALEEEEEDVSIASLSSEAPNSGEGTPLQPMSRSTAVFDDEALGDAPFTRLQST</sequence>
<evidence type="ECO:0000256" key="1">
    <source>
        <dbReference type="SAM" id="MobiDB-lite"/>
    </source>
</evidence>
<name>A0A0W0XYB7_9GAMM</name>
<feature type="transmembrane region" description="Helical" evidence="2">
    <location>
        <begin position="149"/>
        <end position="171"/>
    </location>
</feature>
<feature type="region of interest" description="Disordered" evidence="1">
    <location>
        <begin position="238"/>
        <end position="266"/>
    </location>
</feature>
<evidence type="ECO:0000313" key="4">
    <source>
        <dbReference type="Proteomes" id="UP000054608"/>
    </source>
</evidence>
<reference evidence="3 4" key="1">
    <citation type="submission" date="2015-11" db="EMBL/GenBank/DDBJ databases">
        <title>Genomic analysis of 38 Legionella species identifies large and diverse effector repertoires.</title>
        <authorList>
            <person name="Burstein D."/>
            <person name="Amaro F."/>
            <person name="Zusman T."/>
            <person name="Lifshitz Z."/>
            <person name="Cohen O."/>
            <person name="Gilbert J.A."/>
            <person name="Pupko T."/>
            <person name="Shuman H.A."/>
            <person name="Segal G."/>
        </authorList>
    </citation>
    <scope>NUCLEOTIDE SEQUENCE [LARGE SCALE GENOMIC DNA]</scope>
    <source>
        <strain evidence="3 4">WA-270A-C2</strain>
    </source>
</reference>
<feature type="transmembrane region" description="Helical" evidence="2">
    <location>
        <begin position="177"/>
        <end position="196"/>
    </location>
</feature>
<proteinExistence type="predicted"/>
<feature type="transmembrane region" description="Helical" evidence="2">
    <location>
        <begin position="111"/>
        <end position="128"/>
    </location>
</feature>